<proteinExistence type="predicted"/>
<dbReference type="Gene3D" id="3.40.190.10">
    <property type="entry name" value="Periplasmic binding protein-like II"/>
    <property type="match status" value="1"/>
</dbReference>
<dbReference type="PANTHER" id="PTHR30024">
    <property type="entry name" value="ALIPHATIC SULFONATES-BINDING PROTEIN-RELATED"/>
    <property type="match status" value="1"/>
</dbReference>
<keyword evidence="2" id="KW-1185">Reference proteome</keyword>
<name>A0A0J6SRR9_9HYPH</name>
<reference evidence="1 2" key="1">
    <citation type="submission" date="2015-03" db="EMBL/GenBank/DDBJ databases">
        <title>Genome sequencing of Methylobacterium variabile DSM 16961.</title>
        <authorList>
            <person name="Chaudhry V."/>
            <person name="Patil P.B."/>
        </authorList>
    </citation>
    <scope>NUCLEOTIDE SEQUENCE [LARGE SCALE GENOMIC DNA]</scope>
    <source>
        <strain evidence="1 2">DSM 16961</strain>
    </source>
</reference>
<evidence type="ECO:0000313" key="1">
    <source>
        <dbReference type="EMBL" id="KMO36282.1"/>
    </source>
</evidence>
<sequence length="334" mass="36153">MTLTRRVLLSGALALSAPAVRRAHAETSEVLIAQQFGLLYLQQDVMERLDLIEKHAARLGLPNLKARFLRLGGTGPVTDALLAGKLHFGSGGAPGAMLLWDRSRGAIKSCFAMNAVDQKLVTVRPDLRRIEDLKPTDRIALPAVKTAPQAIWLQMAAAAAFGPAEWGRFDPLTLGRAHPDAMAAMLGRTEINCHWGTSPFQERALADPAVHEVTSSFRIMGLPSVTPNTIYGNASFREANPIAWKACLAAFQEATEFINKEPRQAVEIYLKNSGDKDSAENVLAAMKTSGNDFTLQPRGLLKIANFMADTGVLKRRPASLGDLFFPEALDLGGS</sequence>
<dbReference type="OrthoDB" id="9815602at2"/>
<dbReference type="Proteomes" id="UP000035955">
    <property type="component" value="Unassembled WGS sequence"/>
</dbReference>
<evidence type="ECO:0000313" key="2">
    <source>
        <dbReference type="Proteomes" id="UP000035955"/>
    </source>
</evidence>
<dbReference type="PANTHER" id="PTHR30024:SF2">
    <property type="entry name" value="ABC TRANSPORTER SUBSTRATE-BINDING PROTEIN"/>
    <property type="match status" value="1"/>
</dbReference>
<dbReference type="RefSeq" id="WP_048445178.1">
    <property type="nucleotide sequence ID" value="NZ_LABY01000102.1"/>
</dbReference>
<dbReference type="SUPFAM" id="SSF53850">
    <property type="entry name" value="Periplasmic binding protein-like II"/>
    <property type="match status" value="1"/>
</dbReference>
<protein>
    <recommendedName>
        <fullName evidence="3">Nitrate ABC transporter substrate-binding protein</fullName>
    </recommendedName>
</protein>
<accession>A0A0J6SRR9</accession>
<organism evidence="1 2">
    <name type="scientific">Methylobacterium variabile</name>
    <dbReference type="NCBI Taxonomy" id="298794"/>
    <lineage>
        <taxon>Bacteria</taxon>
        <taxon>Pseudomonadati</taxon>
        <taxon>Pseudomonadota</taxon>
        <taxon>Alphaproteobacteria</taxon>
        <taxon>Hyphomicrobiales</taxon>
        <taxon>Methylobacteriaceae</taxon>
        <taxon>Methylobacterium</taxon>
    </lineage>
</organism>
<gene>
    <name evidence="1" type="ORF">VQ02_15965</name>
</gene>
<dbReference type="PATRIC" id="fig|298794.3.peg.195"/>
<dbReference type="AlphaFoldDB" id="A0A0J6SRR9"/>
<evidence type="ECO:0008006" key="3">
    <source>
        <dbReference type="Google" id="ProtNLM"/>
    </source>
</evidence>
<comment type="caution">
    <text evidence="1">The sequence shown here is derived from an EMBL/GenBank/DDBJ whole genome shotgun (WGS) entry which is preliminary data.</text>
</comment>
<dbReference type="EMBL" id="LABY01000102">
    <property type="protein sequence ID" value="KMO36282.1"/>
    <property type="molecule type" value="Genomic_DNA"/>
</dbReference>